<dbReference type="SUPFAM" id="SSF52540">
    <property type="entry name" value="P-loop containing nucleoside triphosphate hydrolases"/>
    <property type="match status" value="1"/>
</dbReference>
<dbReference type="FunFam" id="3.30.63.10:FF:000001">
    <property type="entry name" value="Disks large homolog 1 isoform 2"/>
    <property type="match status" value="1"/>
</dbReference>
<dbReference type="InterPro" id="IPR016313">
    <property type="entry name" value="DLG1-like"/>
</dbReference>
<dbReference type="PANTHER" id="PTHR23119">
    <property type="entry name" value="DISCS LARGE"/>
    <property type="match status" value="1"/>
</dbReference>
<dbReference type="PROSITE" id="PS50002">
    <property type="entry name" value="SH3"/>
    <property type="match status" value="1"/>
</dbReference>
<dbReference type="InterPro" id="IPR036034">
    <property type="entry name" value="PDZ_sf"/>
</dbReference>
<evidence type="ECO:0000259" key="8">
    <source>
        <dbReference type="PROSITE" id="PS50052"/>
    </source>
</evidence>
<evidence type="ECO:0000256" key="3">
    <source>
        <dbReference type="ARBA" id="ARBA00022443"/>
    </source>
</evidence>
<comment type="similarity">
    <text evidence="2">Belongs to the MAGUK family.</text>
</comment>
<dbReference type="GO" id="GO:0097120">
    <property type="term" value="P:receptor localization to synapse"/>
    <property type="evidence" value="ECO:0007669"/>
    <property type="project" value="TreeGrafter"/>
</dbReference>
<evidence type="ECO:0000256" key="1">
    <source>
        <dbReference type="ARBA" id="ARBA00004370"/>
    </source>
</evidence>
<feature type="domain" description="Guanylate kinase-like" evidence="8">
    <location>
        <begin position="690"/>
        <end position="865"/>
    </location>
</feature>
<keyword evidence="3 6" id="KW-0728">SH3 domain</keyword>
<dbReference type="GO" id="GO:0019901">
    <property type="term" value="F:protein kinase binding"/>
    <property type="evidence" value="ECO:0007669"/>
    <property type="project" value="TreeGrafter"/>
</dbReference>
<evidence type="ECO:0000256" key="2">
    <source>
        <dbReference type="ARBA" id="ARBA00007014"/>
    </source>
</evidence>
<dbReference type="InterPro" id="IPR027417">
    <property type="entry name" value="P-loop_NTPase"/>
</dbReference>
<dbReference type="InterPro" id="IPR019583">
    <property type="entry name" value="DLG1-4_PDZ_assoc"/>
</dbReference>
<dbReference type="GO" id="GO:0016323">
    <property type="term" value="C:basolateral plasma membrane"/>
    <property type="evidence" value="ECO:0007669"/>
    <property type="project" value="TreeGrafter"/>
</dbReference>
<comment type="subcellular location">
    <subcellularLocation>
        <location evidence="1">Membrane</location>
    </subcellularLocation>
</comment>
<dbReference type="SMART" id="SM00228">
    <property type="entry name" value="PDZ"/>
    <property type="match status" value="3"/>
</dbReference>
<dbReference type="CDD" id="cd06723">
    <property type="entry name" value="PDZ1_Dlg1-2-4-like"/>
    <property type="match status" value="1"/>
</dbReference>
<dbReference type="Gene3D" id="3.40.50.300">
    <property type="entry name" value="P-loop containing nucleotide triphosphate hydrolases"/>
    <property type="match status" value="1"/>
</dbReference>
<dbReference type="InterPro" id="IPR036028">
    <property type="entry name" value="SH3-like_dom_sf"/>
</dbReference>
<dbReference type="GO" id="GO:0045197">
    <property type="term" value="P:establishment or maintenance of epithelial cell apical/basal polarity"/>
    <property type="evidence" value="ECO:0007669"/>
    <property type="project" value="TreeGrafter"/>
</dbReference>
<dbReference type="Pfam" id="PF10608">
    <property type="entry name" value="MAGUK_N_PEST"/>
    <property type="match status" value="1"/>
</dbReference>
<organism evidence="10 11">
    <name type="scientific">Cyprinus carpio</name>
    <name type="common">Common carp</name>
    <dbReference type="NCBI Taxonomy" id="7962"/>
    <lineage>
        <taxon>Eukaryota</taxon>
        <taxon>Metazoa</taxon>
        <taxon>Chordata</taxon>
        <taxon>Craniata</taxon>
        <taxon>Vertebrata</taxon>
        <taxon>Euteleostomi</taxon>
        <taxon>Actinopterygii</taxon>
        <taxon>Neopterygii</taxon>
        <taxon>Teleostei</taxon>
        <taxon>Ostariophysi</taxon>
        <taxon>Cypriniformes</taxon>
        <taxon>Cyprinidae</taxon>
        <taxon>Cyprininae</taxon>
        <taxon>Cyprinus</taxon>
    </lineage>
</organism>
<dbReference type="Ensembl" id="ENSCCRT00020099051.1">
    <property type="protein sequence ID" value="ENSCCRP00020090633.1"/>
    <property type="gene ID" value="ENSCCRG00020040133.1"/>
</dbReference>
<dbReference type="CDD" id="cd00071">
    <property type="entry name" value="GMPK"/>
    <property type="match status" value="1"/>
</dbReference>
<dbReference type="PIRSF" id="PIRSF001741">
    <property type="entry name" value="MAGUK_DLGH"/>
    <property type="match status" value="1"/>
</dbReference>
<dbReference type="SUPFAM" id="SSF50044">
    <property type="entry name" value="SH3-domain"/>
    <property type="match status" value="1"/>
</dbReference>
<dbReference type="PANTHER" id="PTHR23119:SF6">
    <property type="entry name" value="DISKS LARGE HOMOLOG 2"/>
    <property type="match status" value="1"/>
</dbReference>
<feature type="domain" description="PDZ" evidence="9">
    <location>
        <begin position="114"/>
        <end position="201"/>
    </location>
</feature>
<dbReference type="SMART" id="SM01277">
    <property type="entry name" value="MAGUK_N_PEST"/>
    <property type="match status" value="1"/>
</dbReference>
<dbReference type="FunFam" id="2.30.30.40:FF:000027">
    <property type="entry name" value="Disks large homolog 3 isoform 1"/>
    <property type="match status" value="1"/>
</dbReference>
<dbReference type="AlphaFoldDB" id="A0A8C2J6H0"/>
<dbReference type="InterPro" id="IPR035759">
    <property type="entry name" value="DLG2_SH3"/>
</dbReference>
<feature type="domain" description="PDZ" evidence="9">
    <location>
        <begin position="209"/>
        <end position="296"/>
    </location>
</feature>
<dbReference type="GO" id="GO:0098609">
    <property type="term" value="P:cell-cell adhesion"/>
    <property type="evidence" value="ECO:0007669"/>
    <property type="project" value="TreeGrafter"/>
</dbReference>
<dbReference type="Gene3D" id="3.30.63.10">
    <property type="entry name" value="Guanylate Kinase phosphate binding domain"/>
    <property type="match status" value="1"/>
</dbReference>
<protein>
    <submittedName>
        <fullName evidence="10">Discs, large homolog 2 (Drosophila)</fullName>
    </submittedName>
</protein>
<dbReference type="CDD" id="cd06724">
    <property type="entry name" value="PDZ2_Dlg1-2-4-like"/>
    <property type="match status" value="1"/>
</dbReference>
<dbReference type="GO" id="GO:0098839">
    <property type="term" value="C:postsynaptic density membrane"/>
    <property type="evidence" value="ECO:0007669"/>
    <property type="project" value="TreeGrafter"/>
</dbReference>
<reference evidence="10" key="1">
    <citation type="submission" date="2025-08" db="UniProtKB">
        <authorList>
            <consortium name="Ensembl"/>
        </authorList>
    </citation>
    <scope>IDENTIFICATION</scope>
</reference>
<dbReference type="CDD" id="cd12032">
    <property type="entry name" value="SH3_DLG2"/>
    <property type="match status" value="1"/>
</dbReference>
<feature type="domain" description="PDZ" evidence="9">
    <location>
        <begin position="431"/>
        <end position="512"/>
    </location>
</feature>
<dbReference type="CDD" id="cd06795">
    <property type="entry name" value="PDZ3_Dlg1-2-4-like"/>
    <property type="match status" value="1"/>
</dbReference>
<name>A0A8C2J6H0_CYPCA</name>
<dbReference type="PROSITE" id="PS50052">
    <property type="entry name" value="GUANYLATE_KINASE_2"/>
    <property type="match status" value="1"/>
</dbReference>
<dbReference type="GO" id="GO:0099072">
    <property type="term" value="P:regulation of postsynaptic membrane neurotransmitter receptor levels"/>
    <property type="evidence" value="ECO:0007669"/>
    <property type="project" value="TreeGrafter"/>
</dbReference>
<dbReference type="InterPro" id="IPR019590">
    <property type="entry name" value="DLG1_PEST_dom"/>
</dbReference>
<evidence type="ECO:0000313" key="10">
    <source>
        <dbReference type="Ensembl" id="ENSCCRP00020090633.1"/>
    </source>
</evidence>
<dbReference type="GO" id="GO:0043113">
    <property type="term" value="P:receptor clustering"/>
    <property type="evidence" value="ECO:0007669"/>
    <property type="project" value="TreeGrafter"/>
</dbReference>
<dbReference type="FunFam" id="2.30.42.10:FF:000091">
    <property type="entry name" value="disks large homolog 1 isoform X8"/>
    <property type="match status" value="1"/>
</dbReference>
<dbReference type="InterPro" id="IPR008145">
    <property type="entry name" value="GK/Ca_channel_bsu"/>
</dbReference>
<dbReference type="GO" id="GO:0007268">
    <property type="term" value="P:chemical synaptic transmission"/>
    <property type="evidence" value="ECO:0007669"/>
    <property type="project" value="InterPro"/>
</dbReference>
<dbReference type="Pfam" id="PF00018">
    <property type="entry name" value="SH3_1"/>
    <property type="match status" value="1"/>
</dbReference>
<keyword evidence="4" id="KW-0677">Repeat</keyword>
<feature type="domain" description="SH3" evidence="7">
    <location>
        <begin position="546"/>
        <end position="616"/>
    </location>
</feature>
<dbReference type="FunFam" id="2.30.30.40:FF:000008">
    <property type="entry name" value="Disks large homolog 1 isoform 2"/>
    <property type="match status" value="1"/>
</dbReference>
<evidence type="ECO:0000256" key="6">
    <source>
        <dbReference type="PROSITE-ProRule" id="PRU00192"/>
    </source>
</evidence>
<dbReference type="GO" id="GO:0035255">
    <property type="term" value="F:ionotropic glutamate receptor binding"/>
    <property type="evidence" value="ECO:0007669"/>
    <property type="project" value="TreeGrafter"/>
</dbReference>
<dbReference type="FunFam" id="2.30.42.10:FF:000002">
    <property type="entry name" value="Disks large homolog 4 isoform 2"/>
    <property type="match status" value="1"/>
</dbReference>
<dbReference type="InterPro" id="IPR001478">
    <property type="entry name" value="PDZ"/>
</dbReference>
<dbReference type="Proteomes" id="UP000694701">
    <property type="component" value="Unplaced"/>
</dbReference>
<dbReference type="Gene3D" id="2.30.42.10">
    <property type="match status" value="3"/>
</dbReference>
<accession>A0A8C2J6H0</accession>
<evidence type="ECO:0000259" key="9">
    <source>
        <dbReference type="PROSITE" id="PS50106"/>
    </source>
</evidence>
<dbReference type="SMART" id="SM00326">
    <property type="entry name" value="SH3"/>
    <property type="match status" value="1"/>
</dbReference>
<dbReference type="PROSITE" id="PS00856">
    <property type="entry name" value="GUANYLATE_KINASE_1"/>
    <property type="match status" value="1"/>
</dbReference>
<dbReference type="InterPro" id="IPR008144">
    <property type="entry name" value="Guanylate_kin-like_dom"/>
</dbReference>
<evidence type="ECO:0000256" key="5">
    <source>
        <dbReference type="ARBA" id="ARBA00023136"/>
    </source>
</evidence>
<dbReference type="Pfam" id="PF00595">
    <property type="entry name" value="PDZ"/>
    <property type="match status" value="3"/>
</dbReference>
<dbReference type="FunFam" id="3.40.50.300:FF:001402">
    <property type="entry name" value="Discs, large homolog 3 (Drosophila)"/>
    <property type="match status" value="1"/>
</dbReference>
<dbReference type="SMART" id="SM00072">
    <property type="entry name" value="GuKc"/>
    <property type="match status" value="1"/>
</dbReference>
<dbReference type="FunFam" id="2.30.42.10:FF:000001">
    <property type="entry name" value="Disks large homolog 1 isoform 2"/>
    <property type="match status" value="1"/>
</dbReference>
<dbReference type="InterPro" id="IPR001452">
    <property type="entry name" value="SH3_domain"/>
</dbReference>
<dbReference type="Pfam" id="PF10600">
    <property type="entry name" value="PDZ_assoc"/>
    <property type="match status" value="1"/>
</dbReference>
<dbReference type="InterPro" id="IPR020590">
    <property type="entry name" value="Guanylate_kinase_CS"/>
</dbReference>
<keyword evidence="5" id="KW-0472">Membrane</keyword>
<proteinExistence type="inferred from homology"/>
<evidence type="ECO:0000259" key="7">
    <source>
        <dbReference type="PROSITE" id="PS50002"/>
    </source>
</evidence>
<sequence length="880" mass="98760">MSPIVRNPNCFNPMLCHCKVACHDNTLSLMFGCKYRYQDDDSPPPEHGFPRLTNEVRAPELVHVSEKNLSEIENVHGYVSHSHISPLKVSHTFSDHTICNTMVNGTEIEYEFEEITLERGNSGLGFSIAGGTDNPHIGDDPGIFITKIIPGGAAAEDGRLRVNDCILRVNDADVSEVSHSKAVEALKAAGSIVRLYVRRRRPMLETITEIKLIKGPKGLGFSIAGGVGNQHIPGDNSIYVTKIIDGGAAQKDGRLQVGDRLLMVNNYTLEEVTHEEAVAILKNTSDVVYLKVGKPTSVYLSDPYGPPDITHSFSPAMENHISSPGNNGTLEYKSSLPPISPSRYSPLPKHLLGEEDINRPPEPVYSTVNKLSDRAPSPRLYSPVEFDKSPMHSIPHFPHYHAGLLPDFEITSPTDSELMYYLNCVYREPRKIVLHKGSTGLGFNIVGGEDGEGIFVSFILAGGPADLSGELRRGDQILSVNGIDLRGATHEQAAAALKGAGQTVTIIAQYRPEEYGRFEAKIHDLREQMMNHSMSSGSGSLRTNQKRSLYVRALFDYERAKDSGLPSQGLSFRYGDILHVINASDDEWWQARRVTPEGDSEEMGVIPSKRRVERKERARLKTVKFNAKPGSLDSKGSFSEKRRKNFIFSRKFPFYKNKDADEQDGSDSERNQEELILSYEPVIRQEINYARPVIILGPMKDRINDDLISEFPDKFGSCVPHTTRPKRDYEVDGRDYHFVISREQMEKDIQEHKFIEAGQYNDNLYGTSVQSVKYVAERGKHCILDVSGNAIKRLQVAQLYPIAIFIKPRSIESLMEMNKRLTEEQAKKTYDRAMKLEQEFGEYFTALVQGDTLEDIYNQCKMVIEEQSGPYIWIPSKEKL</sequence>
<dbReference type="PROSITE" id="PS50106">
    <property type="entry name" value="PDZ"/>
    <property type="match status" value="3"/>
</dbReference>
<dbReference type="GO" id="GO:0043005">
    <property type="term" value="C:neuron projection"/>
    <property type="evidence" value="ECO:0007669"/>
    <property type="project" value="InterPro"/>
</dbReference>
<evidence type="ECO:0000313" key="11">
    <source>
        <dbReference type="Proteomes" id="UP000694701"/>
    </source>
</evidence>
<dbReference type="SUPFAM" id="SSF50156">
    <property type="entry name" value="PDZ domain-like"/>
    <property type="match status" value="3"/>
</dbReference>
<dbReference type="GO" id="GO:0031594">
    <property type="term" value="C:neuromuscular junction"/>
    <property type="evidence" value="ECO:0007669"/>
    <property type="project" value="InterPro"/>
</dbReference>
<evidence type="ECO:0000256" key="4">
    <source>
        <dbReference type="ARBA" id="ARBA00022737"/>
    </source>
</evidence>
<dbReference type="InterPro" id="IPR050614">
    <property type="entry name" value="Synaptic_Scaffolding_LAP-MAGUK"/>
</dbReference>
<dbReference type="Pfam" id="PF00625">
    <property type="entry name" value="Guanylate_kin"/>
    <property type="match status" value="1"/>
</dbReference>
<dbReference type="Gene3D" id="2.30.30.40">
    <property type="entry name" value="SH3 Domains"/>
    <property type="match status" value="2"/>
</dbReference>